<accession>F6FGJ0</accession>
<reference key="2">
    <citation type="submission" date="2011-05" db="EMBL/GenBank/DDBJ databases">
        <title>The Genome of Mycoplasma haemofelis Strain Ohio2, a pathogenic hemoplasma of the cat.</title>
        <authorList>
            <person name="Santos A.P."/>
            <person name="Guimaraes A.M.S."/>
            <person name="SanMiguel P.J."/>
            <person name="Martin S.W."/>
            <person name="Messick J.B."/>
        </authorList>
    </citation>
    <scope>NUCLEOTIDE SEQUENCE</scope>
    <source>
        <strain>Ohio2</strain>
    </source>
</reference>
<evidence type="ECO:0000313" key="2">
    <source>
        <dbReference type="EMBL" id="AEG73628.1"/>
    </source>
</evidence>
<protein>
    <submittedName>
        <fullName evidence="2">Uncharacterized protein</fullName>
    </submittedName>
</protein>
<reference evidence="2 3" key="1">
    <citation type="journal article" date="2011" name="J. Bacteriol.">
        <title>Complete genome sequences of two hemotropic Mycoplasmas, Mycoplasma haemofelis strain Ohio2 and Mycoplasma suis strain Illinois.</title>
        <authorList>
            <person name="Messick J.B."/>
            <person name="Santos A.P."/>
            <person name="Guimaraes A.M."/>
        </authorList>
    </citation>
    <scope>NUCLEOTIDE SEQUENCE [LARGE SCALE GENOMIC DNA]</scope>
    <source>
        <strain evidence="2 3">Ohio2</strain>
    </source>
</reference>
<gene>
    <name evidence="2" type="ordered locus">MHF_1392</name>
</gene>
<keyword evidence="1" id="KW-0472">Membrane</keyword>
<dbReference type="AlphaFoldDB" id="F6FGJ0"/>
<dbReference type="KEGG" id="mhf:MHF_1392"/>
<dbReference type="BioCyc" id="MHAE859194:G1GR7-1388-MONOMER"/>
<dbReference type="Proteomes" id="UP000007952">
    <property type="component" value="Chromosome"/>
</dbReference>
<keyword evidence="1" id="KW-1133">Transmembrane helix</keyword>
<sequence>MAAALKTLLPVAGIGGVGAVGGYYLLSDSSTIKDKLKEELRGQPRRILSSDASAEWSEWKKVYKASSSKISGVSSEEDLPKWCMDTLGQKFEQSKYALAKEWCVIDTSTLKGTLSLQGVNLIPESGDGIDQKFKEAWKKVNSEKNSAGQLAISDDSVIGSSVSDENKGGSELQKWCTSRYSWAMYKLEARNDLEKVKKWCSEGAGVASQAQ</sequence>
<name>F6FGJ0_MYCHI</name>
<dbReference type="EMBL" id="CP002808">
    <property type="protein sequence ID" value="AEG73628.1"/>
    <property type="molecule type" value="Genomic_DNA"/>
</dbReference>
<evidence type="ECO:0000256" key="1">
    <source>
        <dbReference type="SAM" id="Phobius"/>
    </source>
</evidence>
<proteinExistence type="predicted"/>
<feature type="transmembrane region" description="Helical" evidence="1">
    <location>
        <begin position="7"/>
        <end position="26"/>
    </location>
</feature>
<keyword evidence="1" id="KW-0812">Transmembrane</keyword>
<evidence type="ECO:0000313" key="3">
    <source>
        <dbReference type="Proteomes" id="UP000007952"/>
    </source>
</evidence>
<dbReference type="HOGENOM" id="CLU_098620_4_1_14"/>
<organism evidence="2 3">
    <name type="scientific">Mycoplasma haemofelis (strain Ohio2)</name>
    <dbReference type="NCBI Taxonomy" id="859194"/>
    <lineage>
        <taxon>Bacteria</taxon>
        <taxon>Bacillati</taxon>
        <taxon>Mycoplasmatota</taxon>
        <taxon>Mollicutes</taxon>
        <taxon>Mycoplasmataceae</taxon>
        <taxon>Mycoplasma</taxon>
    </lineage>
</organism>
<dbReference type="STRING" id="859194.MHF_1392"/>